<dbReference type="SMART" id="SM00862">
    <property type="entry name" value="Trans_reg_C"/>
    <property type="match status" value="1"/>
</dbReference>
<dbReference type="Gene3D" id="1.10.10.10">
    <property type="entry name" value="Winged helix-like DNA-binding domain superfamily/Winged helix DNA-binding domain"/>
    <property type="match status" value="1"/>
</dbReference>
<dbReference type="PANTHER" id="PTHR35807">
    <property type="entry name" value="TRANSCRIPTIONAL REGULATOR REDD-RELATED"/>
    <property type="match status" value="1"/>
</dbReference>
<keyword evidence="4" id="KW-0804">Transcription</keyword>
<protein>
    <submittedName>
        <fullName evidence="7">BTAD domain-containing putative transcriptional regulator</fullName>
    </submittedName>
</protein>
<comment type="similarity">
    <text evidence="1">Belongs to the AfsR/DnrI/RedD regulatory family.</text>
</comment>
<dbReference type="EMBL" id="JAXAVU010000013">
    <property type="protein sequence ID" value="MDX8146944.1"/>
    <property type="molecule type" value="Genomic_DNA"/>
</dbReference>
<dbReference type="SUPFAM" id="SSF52540">
    <property type="entry name" value="P-loop containing nucleoside triphosphate hydrolases"/>
    <property type="match status" value="1"/>
</dbReference>
<evidence type="ECO:0000256" key="2">
    <source>
        <dbReference type="ARBA" id="ARBA00023015"/>
    </source>
</evidence>
<evidence type="ECO:0000256" key="3">
    <source>
        <dbReference type="ARBA" id="ARBA00023125"/>
    </source>
</evidence>
<dbReference type="InterPro" id="IPR016032">
    <property type="entry name" value="Sig_transdc_resp-reg_C-effctor"/>
</dbReference>
<dbReference type="InterPro" id="IPR051677">
    <property type="entry name" value="AfsR-DnrI-RedD_regulator"/>
</dbReference>
<dbReference type="Pfam" id="PF03704">
    <property type="entry name" value="BTAD"/>
    <property type="match status" value="1"/>
</dbReference>
<reference evidence="7 8" key="1">
    <citation type="submission" date="2023-11" db="EMBL/GenBank/DDBJ databases">
        <title>Lentzea sokolovensis, sp. nov., Lentzea kristufkii, sp. nov., and Lentzea miocenensis, sp. nov., rare actinobacteria from Sokolov Coal Basin, Miocene lacustrine sediment, Czech Republic.</title>
        <authorList>
            <person name="Lara A."/>
            <person name="Kotroba L."/>
            <person name="Nouioui I."/>
            <person name="Neumann-Schaal M."/>
            <person name="Mast Y."/>
            <person name="Chronakova A."/>
        </authorList>
    </citation>
    <scope>NUCLEOTIDE SEQUENCE [LARGE SCALE GENOMIC DNA]</scope>
    <source>
        <strain evidence="7 8">BCCO 10_0061</strain>
    </source>
</reference>
<feature type="DNA-binding region" description="OmpR/PhoB-type" evidence="5">
    <location>
        <begin position="1"/>
        <end position="94"/>
    </location>
</feature>
<dbReference type="Gene3D" id="3.40.50.300">
    <property type="entry name" value="P-loop containing nucleotide triphosphate hydrolases"/>
    <property type="match status" value="1"/>
</dbReference>
<dbReference type="InterPro" id="IPR036388">
    <property type="entry name" value="WH-like_DNA-bd_sf"/>
</dbReference>
<dbReference type="InterPro" id="IPR027417">
    <property type="entry name" value="P-loop_NTPase"/>
</dbReference>
<dbReference type="InterPro" id="IPR011990">
    <property type="entry name" value="TPR-like_helical_dom_sf"/>
</dbReference>
<evidence type="ECO:0000259" key="6">
    <source>
        <dbReference type="PROSITE" id="PS51755"/>
    </source>
</evidence>
<feature type="domain" description="OmpR/PhoB-type" evidence="6">
    <location>
        <begin position="1"/>
        <end position="94"/>
    </location>
</feature>
<dbReference type="InterPro" id="IPR001867">
    <property type="entry name" value="OmpR/PhoB-type_DNA-bd"/>
</dbReference>
<dbReference type="Gene3D" id="1.25.40.10">
    <property type="entry name" value="Tetratricopeptide repeat domain"/>
    <property type="match status" value="3"/>
</dbReference>
<sequence>MLEFRLLGPVEALVGGRAVPLGGLKPQVLLAALVLERGRVVPASRLVELLWGEEPPVSARSLIQTYVSKLRKAFSDLGAPDVIVSRSQGYLVRLDDARVDADELAVLLAKARQQSQVRGHDQVARLLAEAVALSRGPALSGLRDTLLSGEARRLDELLVTVAEERFAAELGLGRFDHLAELTVAVARQPVNERLRGQLMVTLYRLGRQADALACYREGRDALVDELGVEPGSELGAIHSAILRGTLELAPVNAAPVALTAPATAPAQLPATLADFTGRVRELAEVAAALRLQAPAVQIVAGPGGCGKSALTVRAAHEAAESFPDGQLYAELRGTSDLPATAGEVLGRFLTALGMDPGQLPESAQERQELYRTLLAGRRVLVVLDDAASEEQVRPLLPGAACCAVLISSRDRLAGLAGALFTELDLVTPGEAYDMLARIVGEARLAEDVDSAHRIVDACGRLPLALRIAGARLASRRQLPLRVLADRLTDERRRLNELSAGDLAVRSSIALSYRALDDRARAALGRMGHLGLPDFSTWVVSWLLDTSEADAEKVLEVLVDAQLATLSGADAAGVLRYRLHDLVRLYARERAETDEPVELTASIARVLDGWIALLSRTAANSPPAESTWRPAGGHREPDGVTAMAERLSGDLDAWLLGEEPAFAVAVERGAATGLHRHVCDFVSAHTAIEQVTNCYDLRDRIIGVAMTSVQHVGDPGLAADVLAELARLRFFQDRFAEARQLFGEALGRYRELHDVRGQAASLTGMGLACREPGHLTEAVHFLSQAATLSQALDDQVGIGHVLRIRGSVHLELGEYDEARADLEQSLEAYRRAGSRRGIALSLRSMGLYHRARGAYETSMAVCADAATIFAELGDDLMHSYAVRAHAKAQMRMGNSAEALPRLEAALATVRAKDDRWGQAITLRVLGQLHLAEGRLDLAQDYLDAAMSIWDAMETPLWRARTEHDLALLHRIRGDEEAADAAFTHARSVFRARGAREYTEHAELPV</sequence>
<dbReference type="PANTHER" id="PTHR35807:SF1">
    <property type="entry name" value="TRANSCRIPTIONAL REGULATOR REDD"/>
    <property type="match status" value="1"/>
</dbReference>
<dbReference type="SUPFAM" id="SSF48452">
    <property type="entry name" value="TPR-like"/>
    <property type="match status" value="3"/>
</dbReference>
<dbReference type="Pfam" id="PF00931">
    <property type="entry name" value="NB-ARC"/>
    <property type="match status" value="1"/>
</dbReference>
<organism evidence="7 8">
    <name type="scientific">Lentzea sokolovensis</name>
    <dbReference type="NCBI Taxonomy" id="3095429"/>
    <lineage>
        <taxon>Bacteria</taxon>
        <taxon>Bacillati</taxon>
        <taxon>Actinomycetota</taxon>
        <taxon>Actinomycetes</taxon>
        <taxon>Pseudonocardiales</taxon>
        <taxon>Pseudonocardiaceae</taxon>
        <taxon>Lentzea</taxon>
    </lineage>
</organism>
<dbReference type="RefSeq" id="WP_319979016.1">
    <property type="nucleotide sequence ID" value="NZ_JAXAVU010000013.1"/>
</dbReference>
<evidence type="ECO:0000313" key="7">
    <source>
        <dbReference type="EMBL" id="MDX8146944.1"/>
    </source>
</evidence>
<keyword evidence="8" id="KW-1185">Reference proteome</keyword>
<evidence type="ECO:0000256" key="5">
    <source>
        <dbReference type="PROSITE-ProRule" id="PRU01091"/>
    </source>
</evidence>
<dbReference type="SMART" id="SM01043">
    <property type="entry name" value="BTAD"/>
    <property type="match status" value="1"/>
</dbReference>
<proteinExistence type="inferred from homology"/>
<dbReference type="SMART" id="SM00028">
    <property type="entry name" value="TPR"/>
    <property type="match status" value="6"/>
</dbReference>
<evidence type="ECO:0000256" key="1">
    <source>
        <dbReference type="ARBA" id="ARBA00005820"/>
    </source>
</evidence>
<dbReference type="InterPro" id="IPR005158">
    <property type="entry name" value="BTAD"/>
</dbReference>
<dbReference type="CDD" id="cd15831">
    <property type="entry name" value="BTAD"/>
    <property type="match status" value="1"/>
</dbReference>
<dbReference type="Proteomes" id="UP001285352">
    <property type="component" value="Unassembled WGS sequence"/>
</dbReference>
<dbReference type="Pfam" id="PF13424">
    <property type="entry name" value="TPR_12"/>
    <property type="match status" value="3"/>
</dbReference>
<dbReference type="InterPro" id="IPR019734">
    <property type="entry name" value="TPR_rpt"/>
</dbReference>
<reference evidence="7 8" key="2">
    <citation type="submission" date="2023-11" db="EMBL/GenBank/DDBJ databases">
        <authorList>
            <person name="Lara A.C."/>
            <person name="Chronakova A."/>
        </authorList>
    </citation>
    <scope>NUCLEOTIDE SEQUENCE [LARGE SCALE GENOMIC DNA]</scope>
    <source>
        <strain evidence="7 8">BCCO 10_0061</strain>
    </source>
</reference>
<gene>
    <name evidence="7" type="ORF">SK854_32850</name>
</gene>
<dbReference type="PRINTS" id="PR00364">
    <property type="entry name" value="DISEASERSIST"/>
</dbReference>
<dbReference type="Pfam" id="PF00486">
    <property type="entry name" value="Trans_reg_C"/>
    <property type="match status" value="1"/>
</dbReference>
<dbReference type="PROSITE" id="PS51755">
    <property type="entry name" value="OMPR_PHOB"/>
    <property type="match status" value="1"/>
</dbReference>
<comment type="caution">
    <text evidence="7">The sequence shown here is derived from an EMBL/GenBank/DDBJ whole genome shotgun (WGS) entry which is preliminary data.</text>
</comment>
<dbReference type="SUPFAM" id="SSF46894">
    <property type="entry name" value="C-terminal effector domain of the bipartite response regulators"/>
    <property type="match status" value="1"/>
</dbReference>
<keyword evidence="3 5" id="KW-0238">DNA-binding</keyword>
<keyword evidence="2" id="KW-0805">Transcription regulation</keyword>
<dbReference type="CDD" id="cd00383">
    <property type="entry name" value="trans_reg_C"/>
    <property type="match status" value="1"/>
</dbReference>
<evidence type="ECO:0000256" key="4">
    <source>
        <dbReference type="ARBA" id="ARBA00023163"/>
    </source>
</evidence>
<accession>A0ABU4V6U4</accession>
<dbReference type="InterPro" id="IPR002182">
    <property type="entry name" value="NB-ARC"/>
</dbReference>
<evidence type="ECO:0000313" key="8">
    <source>
        <dbReference type="Proteomes" id="UP001285352"/>
    </source>
</evidence>
<name>A0ABU4V6U4_9PSEU</name>